<feature type="domain" description="Histone deacetylase" evidence="3">
    <location>
        <begin position="111"/>
        <end position="398"/>
    </location>
</feature>
<proteinExistence type="inferred from homology"/>
<dbReference type="EMBL" id="DSJL01000011">
    <property type="protein sequence ID" value="HEF65431.1"/>
    <property type="molecule type" value="Genomic_DNA"/>
</dbReference>
<dbReference type="InterPro" id="IPR000286">
    <property type="entry name" value="HDACs"/>
</dbReference>
<gene>
    <name evidence="4" type="ORF">ENP47_07525</name>
</gene>
<sequence length="445" mass="49141">MLQRHCSDQADQSRRAARPCSSASFPARRCSRTFCPRQSNMCDLMWARVQGLPVPSRSVIIKKREAGTTDKTRSTKDMRTAYCYDERFLQHDTGLDEHRLPDGSILEPIEHPSSARIIRRTAQLIASSGLLADALIVPARPATEDELAAYHTREYIAHVQRVTAEGGGWLDPETPVVPGSWDAALLAAGAAIELTNAVLDGHARHAFGLLRPPGHHAMRAQGMGFCVFNNVVIAVRHAQRRGIQRVMVLDWDVHHGNGTQDAFWDDPSVLFVSLHQENWYPEGWGAVDHVGGPGAEGTTVNIPLPPGTGNRGYLLALERVVLPIARQFRPEIVFVSAGQDASMDDPLGRMLVTMSGYRRMSELVRELAESVCGGRLVVLMEGGYSLRYVPFCTLAILEGIMGRQSGIPDPHEGTSELAQAEREFRPDQESAIEAARQVLSRYWDL</sequence>
<evidence type="ECO:0000259" key="3">
    <source>
        <dbReference type="Pfam" id="PF00850"/>
    </source>
</evidence>
<dbReference type="InterPro" id="IPR023696">
    <property type="entry name" value="Ureohydrolase_dom_sf"/>
</dbReference>
<name>A0A7C1XGT5_THERO</name>
<comment type="similarity">
    <text evidence="1">Belongs to the histone deacetylase family.</text>
</comment>
<reference evidence="4" key="1">
    <citation type="journal article" date="2020" name="mSystems">
        <title>Genome- and Community-Level Interaction Insights into Carbon Utilization and Element Cycling Functions of Hydrothermarchaeota in Hydrothermal Sediment.</title>
        <authorList>
            <person name="Zhou Z."/>
            <person name="Liu Y."/>
            <person name="Xu W."/>
            <person name="Pan J."/>
            <person name="Luo Z.H."/>
            <person name="Li M."/>
        </authorList>
    </citation>
    <scope>NUCLEOTIDE SEQUENCE [LARGE SCALE GENOMIC DNA]</scope>
    <source>
        <strain evidence="4">SpSt-222</strain>
    </source>
</reference>
<feature type="region of interest" description="Disordered" evidence="2">
    <location>
        <begin position="407"/>
        <end position="428"/>
    </location>
</feature>
<dbReference type="AlphaFoldDB" id="A0A7C1XGT5"/>
<evidence type="ECO:0000256" key="1">
    <source>
        <dbReference type="ARBA" id="ARBA00005947"/>
    </source>
</evidence>
<organism evidence="4">
    <name type="scientific">Thermomicrobium roseum</name>
    <dbReference type="NCBI Taxonomy" id="500"/>
    <lineage>
        <taxon>Bacteria</taxon>
        <taxon>Pseudomonadati</taxon>
        <taxon>Thermomicrobiota</taxon>
        <taxon>Thermomicrobia</taxon>
        <taxon>Thermomicrobiales</taxon>
        <taxon>Thermomicrobiaceae</taxon>
        <taxon>Thermomicrobium</taxon>
    </lineage>
</organism>
<dbReference type="Pfam" id="PF00850">
    <property type="entry name" value="Hist_deacetyl"/>
    <property type="match status" value="1"/>
</dbReference>
<dbReference type="GO" id="GO:0004407">
    <property type="term" value="F:histone deacetylase activity"/>
    <property type="evidence" value="ECO:0007669"/>
    <property type="project" value="TreeGrafter"/>
</dbReference>
<dbReference type="CDD" id="cd09996">
    <property type="entry name" value="HDAC_classII_1"/>
    <property type="match status" value="1"/>
</dbReference>
<dbReference type="PANTHER" id="PTHR10625">
    <property type="entry name" value="HISTONE DEACETYLASE HDAC1-RELATED"/>
    <property type="match status" value="1"/>
</dbReference>
<feature type="compositionally biased region" description="Basic and acidic residues" evidence="2">
    <location>
        <begin position="409"/>
        <end position="428"/>
    </location>
</feature>
<dbReference type="InterPro" id="IPR037138">
    <property type="entry name" value="His_deacetylse_dom_sf"/>
</dbReference>
<dbReference type="InterPro" id="IPR023801">
    <property type="entry name" value="His_deacetylse_dom"/>
</dbReference>
<dbReference type="Gene3D" id="3.40.800.20">
    <property type="entry name" value="Histone deacetylase domain"/>
    <property type="match status" value="1"/>
</dbReference>
<dbReference type="GO" id="GO:0040029">
    <property type="term" value="P:epigenetic regulation of gene expression"/>
    <property type="evidence" value="ECO:0007669"/>
    <property type="project" value="TreeGrafter"/>
</dbReference>
<evidence type="ECO:0000313" key="4">
    <source>
        <dbReference type="EMBL" id="HEF65431.1"/>
    </source>
</evidence>
<accession>A0A7C1XGT5</accession>
<evidence type="ECO:0000256" key="2">
    <source>
        <dbReference type="SAM" id="MobiDB-lite"/>
    </source>
</evidence>
<dbReference type="PANTHER" id="PTHR10625:SF31">
    <property type="entry name" value="HISTONE DEACETYLASE DOMAIN-CONTAINING PROTEIN"/>
    <property type="match status" value="1"/>
</dbReference>
<protein>
    <submittedName>
        <fullName evidence="4">Class II histone deacetylase</fullName>
    </submittedName>
</protein>
<dbReference type="GO" id="GO:0005737">
    <property type="term" value="C:cytoplasm"/>
    <property type="evidence" value="ECO:0007669"/>
    <property type="project" value="TreeGrafter"/>
</dbReference>
<dbReference type="PRINTS" id="PR01270">
    <property type="entry name" value="HDASUPER"/>
</dbReference>
<dbReference type="SUPFAM" id="SSF52768">
    <property type="entry name" value="Arginase/deacetylase"/>
    <property type="match status" value="1"/>
</dbReference>
<comment type="caution">
    <text evidence="4">The sequence shown here is derived from an EMBL/GenBank/DDBJ whole genome shotgun (WGS) entry which is preliminary data.</text>
</comment>